<dbReference type="Proteomes" id="UP001501138">
    <property type="component" value="Unassembled WGS sequence"/>
</dbReference>
<dbReference type="EMBL" id="BAAAPM010000003">
    <property type="protein sequence ID" value="GAA1723908.1"/>
    <property type="molecule type" value="Genomic_DNA"/>
</dbReference>
<gene>
    <name evidence="2" type="ORF">GCM10009809_19640</name>
</gene>
<keyword evidence="3" id="KW-1185">Reference proteome</keyword>
<dbReference type="Pfam" id="PF02148">
    <property type="entry name" value="zf-UBP"/>
    <property type="match status" value="1"/>
</dbReference>
<organism evidence="2 3">
    <name type="scientific">Isoptericola hypogeus</name>
    <dbReference type="NCBI Taxonomy" id="300179"/>
    <lineage>
        <taxon>Bacteria</taxon>
        <taxon>Bacillati</taxon>
        <taxon>Actinomycetota</taxon>
        <taxon>Actinomycetes</taxon>
        <taxon>Micrococcales</taxon>
        <taxon>Promicromonosporaceae</taxon>
        <taxon>Isoptericola</taxon>
    </lineage>
</organism>
<evidence type="ECO:0000313" key="2">
    <source>
        <dbReference type="EMBL" id="GAA1723908.1"/>
    </source>
</evidence>
<evidence type="ECO:0000313" key="3">
    <source>
        <dbReference type="Proteomes" id="UP001501138"/>
    </source>
</evidence>
<dbReference type="SUPFAM" id="SSF57850">
    <property type="entry name" value="RING/U-box"/>
    <property type="match status" value="1"/>
</dbReference>
<dbReference type="InterPro" id="IPR013083">
    <property type="entry name" value="Znf_RING/FYVE/PHD"/>
</dbReference>
<proteinExistence type="predicted"/>
<dbReference type="RefSeq" id="WP_344248058.1">
    <property type="nucleotide sequence ID" value="NZ_BAAAPM010000003.1"/>
</dbReference>
<dbReference type="Gene3D" id="3.30.40.10">
    <property type="entry name" value="Zinc/RING finger domain, C3HC4 (zinc finger)"/>
    <property type="match status" value="1"/>
</dbReference>
<comment type="caution">
    <text evidence="2">The sequence shown here is derived from an EMBL/GenBank/DDBJ whole genome shotgun (WGS) entry which is preliminary data.</text>
</comment>
<feature type="domain" description="UBP-type" evidence="1">
    <location>
        <begin position="3"/>
        <end position="91"/>
    </location>
</feature>
<protein>
    <recommendedName>
        <fullName evidence="1">UBP-type domain-containing protein</fullName>
    </recommendedName>
</protein>
<sequence length="91" mass="9796">MTSECAHVEQIVPVEPETLGRCPECVAAGGTWVHLRSCLTCGHVGCCDSSPARHASAHFRATGHPLMQSIEPGEHWAFCFADDVLIPGRAR</sequence>
<accession>A0ABN2JE50</accession>
<reference evidence="2 3" key="1">
    <citation type="journal article" date="2019" name="Int. J. Syst. Evol. Microbiol.">
        <title>The Global Catalogue of Microorganisms (GCM) 10K type strain sequencing project: providing services to taxonomists for standard genome sequencing and annotation.</title>
        <authorList>
            <consortium name="The Broad Institute Genomics Platform"/>
            <consortium name="The Broad Institute Genome Sequencing Center for Infectious Disease"/>
            <person name="Wu L."/>
            <person name="Ma J."/>
        </authorList>
    </citation>
    <scope>NUCLEOTIDE SEQUENCE [LARGE SCALE GENOMIC DNA]</scope>
    <source>
        <strain evidence="2 3">JCM 15589</strain>
    </source>
</reference>
<dbReference type="InterPro" id="IPR001607">
    <property type="entry name" value="Znf_UBP"/>
</dbReference>
<dbReference type="PROSITE" id="PS50271">
    <property type="entry name" value="ZF_UBP"/>
    <property type="match status" value="1"/>
</dbReference>
<evidence type="ECO:0000259" key="1">
    <source>
        <dbReference type="PROSITE" id="PS50271"/>
    </source>
</evidence>
<name>A0ABN2JE50_9MICO</name>